<evidence type="ECO:0000256" key="2">
    <source>
        <dbReference type="ARBA" id="ARBA00022694"/>
    </source>
</evidence>
<protein>
    <recommendedName>
        <fullName evidence="3">tRNA U34 carboxymethyltransferase</fullName>
        <ecNumber evidence="3">2.5.1.-</ecNumber>
    </recommendedName>
</protein>
<dbReference type="InterPro" id="IPR027555">
    <property type="entry name" value="Mo5U34_MeTrfas-like"/>
</dbReference>
<evidence type="ECO:0000256" key="1">
    <source>
        <dbReference type="ARBA" id="ARBA00022679"/>
    </source>
</evidence>
<accession>A0A2S7V041</accession>
<feature type="binding site" evidence="3">
    <location>
        <position position="200"/>
    </location>
    <ligand>
        <name>carboxy-S-adenosyl-L-methionine</name>
        <dbReference type="ChEBI" id="CHEBI:134278"/>
    </ligand>
</feature>
<dbReference type="EC" id="2.5.1.-" evidence="3"/>
<sequence>MTHFFNSFYSAIANNKLAHWLDVLPNQLNSWYRDSLHGEFKDWVKNIELLPHVEPTDINIETSVSVGNMDTMSPGLQKKTTHHLMQMKPWRKGPYHLHGIHVDTEWRSDFKWDRLLPHISDLTNRYVLDVGCGSGYHLWRMQGAGAKFVVGIDPTQLFLAQFWAVQHFMQNPNVNLLPLGIDDLPELKTFDTVFSMGVLYHRKSPMDFLQQLKRQLAPGGELVLETLIIEGDENTVLVPQDRYAKMRNIWFIPSGKALTKWLEKVGFKNVRLVNIDQTTSDEQRKTDWIDTESLEDFLDPNDPSKTIEGYPAPLRAIFIANN</sequence>
<name>A0A2S7V041_9GAMM</name>
<feature type="binding site" evidence="3">
    <location>
        <begin position="153"/>
        <end position="155"/>
    </location>
    <ligand>
        <name>carboxy-S-adenosyl-L-methionine</name>
        <dbReference type="ChEBI" id="CHEBI:134278"/>
    </ligand>
</feature>
<dbReference type="NCBIfam" id="TIGR00452">
    <property type="entry name" value="tRNA 5-methoxyuridine(34)/uridine 5-oxyacetic acid(34) synthase CmoB"/>
    <property type="match status" value="1"/>
</dbReference>
<comment type="function">
    <text evidence="3">Catalyzes carboxymethyl transfer from carboxy-S-adenosyl-L-methionine (Cx-SAM) to 5-hydroxyuridine (ho5U) to form 5-carboxymethoxyuridine (cmo5U) at position 34 in tRNAs.</text>
</comment>
<dbReference type="InterPro" id="IPR010017">
    <property type="entry name" value="CmoB"/>
</dbReference>
<dbReference type="AlphaFoldDB" id="A0A2S7V041"/>
<dbReference type="Pfam" id="PF08003">
    <property type="entry name" value="Methyltransf_9"/>
    <property type="match status" value="1"/>
</dbReference>
<dbReference type="HAMAP" id="MF_01590">
    <property type="entry name" value="tRNA_carboxymethyltr_CmoB"/>
    <property type="match status" value="1"/>
</dbReference>
<feature type="binding site" evidence="3">
    <location>
        <position position="131"/>
    </location>
    <ligand>
        <name>carboxy-S-adenosyl-L-methionine</name>
        <dbReference type="ChEBI" id="CHEBI:134278"/>
    </ligand>
</feature>
<evidence type="ECO:0000313" key="5">
    <source>
        <dbReference type="Proteomes" id="UP000239007"/>
    </source>
</evidence>
<dbReference type="PANTHER" id="PTHR43861:SF3">
    <property type="entry name" value="PUTATIVE (AFU_ORTHOLOGUE AFUA_2G14390)-RELATED"/>
    <property type="match status" value="1"/>
</dbReference>
<evidence type="ECO:0000256" key="3">
    <source>
        <dbReference type="HAMAP-Rule" id="MF_01590"/>
    </source>
</evidence>
<proteinExistence type="inferred from homology"/>
<dbReference type="GO" id="GO:0016765">
    <property type="term" value="F:transferase activity, transferring alkyl or aryl (other than methyl) groups"/>
    <property type="evidence" value="ECO:0007669"/>
    <property type="project" value="UniProtKB-UniRule"/>
</dbReference>
<organism evidence="4 5">
    <name type="scientific">Psychrosphaera saromensis</name>
    <dbReference type="NCBI Taxonomy" id="716813"/>
    <lineage>
        <taxon>Bacteria</taxon>
        <taxon>Pseudomonadati</taxon>
        <taxon>Pseudomonadota</taxon>
        <taxon>Gammaproteobacteria</taxon>
        <taxon>Alteromonadales</taxon>
        <taxon>Pseudoalteromonadaceae</taxon>
        <taxon>Psychrosphaera</taxon>
    </lineage>
</organism>
<keyword evidence="2 3" id="KW-0819">tRNA processing</keyword>
<feature type="binding site" evidence="3">
    <location>
        <position position="92"/>
    </location>
    <ligand>
        <name>carboxy-S-adenosyl-L-methionine</name>
        <dbReference type="ChEBI" id="CHEBI:134278"/>
    </ligand>
</feature>
<feature type="binding site" evidence="3">
    <location>
        <position position="196"/>
    </location>
    <ligand>
        <name>carboxy-S-adenosyl-L-methionine</name>
        <dbReference type="ChEBI" id="CHEBI:134278"/>
    </ligand>
</feature>
<dbReference type="OrthoDB" id="9773188at2"/>
<comment type="similarity">
    <text evidence="3">Belongs to the class I-like SAM-binding methyltransferase superfamily. CmoB family.</text>
</comment>
<feature type="binding site" evidence="3">
    <location>
        <begin position="181"/>
        <end position="182"/>
    </location>
    <ligand>
        <name>carboxy-S-adenosyl-L-methionine</name>
        <dbReference type="ChEBI" id="CHEBI:134278"/>
    </ligand>
</feature>
<feature type="binding site" evidence="3">
    <location>
        <position position="106"/>
    </location>
    <ligand>
        <name>carboxy-S-adenosyl-L-methionine</name>
        <dbReference type="ChEBI" id="CHEBI:134278"/>
    </ligand>
</feature>
<comment type="catalytic activity">
    <reaction evidence="3">
        <text>carboxy-S-adenosyl-L-methionine + 5-hydroxyuridine(34) in tRNA = 5-carboxymethoxyuridine(34) in tRNA + S-adenosyl-L-homocysteine + H(+)</text>
        <dbReference type="Rhea" id="RHEA:52848"/>
        <dbReference type="Rhea" id="RHEA-COMP:13381"/>
        <dbReference type="Rhea" id="RHEA-COMP:13383"/>
        <dbReference type="ChEBI" id="CHEBI:15378"/>
        <dbReference type="ChEBI" id="CHEBI:57856"/>
        <dbReference type="ChEBI" id="CHEBI:134278"/>
        <dbReference type="ChEBI" id="CHEBI:136877"/>
        <dbReference type="ChEBI" id="CHEBI:136879"/>
    </reaction>
</comment>
<dbReference type="PANTHER" id="PTHR43861">
    <property type="entry name" value="TRANS-ACONITATE 2-METHYLTRANSFERASE-RELATED"/>
    <property type="match status" value="1"/>
</dbReference>
<dbReference type="Gene3D" id="3.40.50.150">
    <property type="entry name" value="Vaccinia Virus protein VP39"/>
    <property type="match status" value="1"/>
</dbReference>
<dbReference type="SUPFAM" id="SSF53335">
    <property type="entry name" value="S-adenosyl-L-methionine-dependent methyltransferases"/>
    <property type="match status" value="1"/>
</dbReference>
<dbReference type="Proteomes" id="UP000239007">
    <property type="component" value="Unassembled WGS sequence"/>
</dbReference>
<dbReference type="EMBL" id="MSCH01000003">
    <property type="protein sequence ID" value="PQJ54890.1"/>
    <property type="molecule type" value="Genomic_DNA"/>
</dbReference>
<evidence type="ECO:0000313" key="4">
    <source>
        <dbReference type="EMBL" id="PQJ54890.1"/>
    </source>
</evidence>
<dbReference type="CDD" id="cd02440">
    <property type="entry name" value="AdoMet_MTases"/>
    <property type="match status" value="1"/>
</dbReference>
<feature type="binding site" evidence="3">
    <location>
        <position position="315"/>
    </location>
    <ligand>
        <name>carboxy-S-adenosyl-L-methionine</name>
        <dbReference type="ChEBI" id="CHEBI:134278"/>
    </ligand>
</feature>
<feature type="binding site" evidence="3">
    <location>
        <position position="111"/>
    </location>
    <ligand>
        <name>carboxy-S-adenosyl-L-methionine</name>
        <dbReference type="ChEBI" id="CHEBI:134278"/>
    </ligand>
</feature>
<dbReference type="GO" id="GO:0002098">
    <property type="term" value="P:tRNA wobble uridine modification"/>
    <property type="evidence" value="ECO:0007669"/>
    <property type="project" value="InterPro"/>
</dbReference>
<dbReference type="NCBIfam" id="NF011650">
    <property type="entry name" value="PRK15068.1"/>
    <property type="match status" value="1"/>
</dbReference>
<comment type="subunit">
    <text evidence="3">Homotetramer.</text>
</comment>
<reference evidence="4 5" key="1">
    <citation type="submission" date="2016-12" db="EMBL/GenBank/DDBJ databases">
        <title>Diversity of luminous bacteria.</title>
        <authorList>
            <person name="Yoshizawa S."/>
            <person name="Kogure K."/>
        </authorList>
    </citation>
    <scope>NUCLEOTIDE SEQUENCE [LARGE SCALE GENOMIC DNA]</scope>
    <source>
        <strain evidence="4 5">SA4-48</strain>
    </source>
</reference>
<gene>
    <name evidence="3" type="primary">cmoB</name>
    <name evidence="4" type="ORF">BTO11_15340</name>
</gene>
<dbReference type="RefSeq" id="WP_105053414.1">
    <property type="nucleotide sequence ID" value="NZ_BMYG01000001.1"/>
</dbReference>
<keyword evidence="1 3" id="KW-0808">Transferase</keyword>
<comment type="caution">
    <text evidence="4">The sequence shown here is derived from an EMBL/GenBank/DDBJ whole genome shotgun (WGS) entry which is preliminary data.</text>
</comment>
<keyword evidence="5" id="KW-1185">Reference proteome</keyword>
<dbReference type="InterPro" id="IPR029063">
    <property type="entry name" value="SAM-dependent_MTases_sf"/>
</dbReference>